<evidence type="ECO:0000313" key="4">
    <source>
        <dbReference type="Proteomes" id="UP001212821"/>
    </source>
</evidence>
<evidence type="ECO:0000256" key="1">
    <source>
        <dbReference type="SAM" id="SignalP"/>
    </source>
</evidence>
<dbReference type="EMBL" id="CP115450">
    <property type="protein sequence ID" value="WBP84920.1"/>
    <property type="molecule type" value="Genomic_DNA"/>
</dbReference>
<dbReference type="PROSITE" id="PS50905">
    <property type="entry name" value="FERRITIN_LIKE"/>
    <property type="match status" value="2"/>
</dbReference>
<dbReference type="InterPro" id="IPR003251">
    <property type="entry name" value="Rr_diiron-bd_dom"/>
</dbReference>
<feature type="domain" description="Ferritin-like diiron" evidence="2">
    <location>
        <begin position="39"/>
        <end position="170"/>
    </location>
</feature>
<gene>
    <name evidence="3" type="ORF">O1G21_03010</name>
</gene>
<reference evidence="4" key="1">
    <citation type="submission" date="2022-12" db="EMBL/GenBank/DDBJ databases">
        <authorList>
            <person name="Mo P."/>
        </authorList>
    </citation>
    <scope>NUCLEOTIDE SEQUENCE [LARGE SCALE GENOMIC DNA]</scope>
    <source>
        <strain evidence="4">HUAS 3-15</strain>
    </source>
</reference>
<keyword evidence="1" id="KW-0732">Signal</keyword>
<dbReference type="PANTHER" id="PTHR33746:SF4">
    <property type="entry name" value="RUBRERYTHRIN"/>
    <property type="match status" value="1"/>
</dbReference>
<dbReference type="InterPro" id="IPR012347">
    <property type="entry name" value="Ferritin-like"/>
</dbReference>
<feature type="signal peptide" evidence="1">
    <location>
        <begin position="1"/>
        <end position="28"/>
    </location>
</feature>
<dbReference type="Gene3D" id="1.20.1260.10">
    <property type="match status" value="2"/>
</dbReference>
<feature type="chain" id="PRO_5046133510" evidence="1">
    <location>
        <begin position="29"/>
        <end position="318"/>
    </location>
</feature>
<dbReference type="InterPro" id="IPR009078">
    <property type="entry name" value="Ferritin-like_SF"/>
</dbReference>
<dbReference type="InterPro" id="IPR052753">
    <property type="entry name" value="Rbr2/Nigerythrin"/>
</dbReference>
<proteinExistence type="predicted"/>
<feature type="domain" description="Ferritin-like diiron" evidence="2">
    <location>
        <begin position="190"/>
        <end position="318"/>
    </location>
</feature>
<evidence type="ECO:0000259" key="2">
    <source>
        <dbReference type="PROSITE" id="PS50905"/>
    </source>
</evidence>
<dbReference type="InterPro" id="IPR009040">
    <property type="entry name" value="Ferritin-like_diiron"/>
</dbReference>
<dbReference type="Proteomes" id="UP001212821">
    <property type="component" value="Chromosome"/>
</dbReference>
<evidence type="ECO:0000313" key="3">
    <source>
        <dbReference type="EMBL" id="WBP84920.1"/>
    </source>
</evidence>
<name>A0ABY7PX48_9ACTN</name>
<protein>
    <submittedName>
        <fullName evidence="3">Rubrerythrin family protein</fullName>
    </submittedName>
</protein>
<accession>A0ABY7PX48</accession>
<dbReference type="Pfam" id="PF02915">
    <property type="entry name" value="Rubrerythrin"/>
    <property type="match status" value="2"/>
</dbReference>
<dbReference type="SUPFAM" id="SSF47240">
    <property type="entry name" value="Ferritin-like"/>
    <property type="match status" value="2"/>
</dbReference>
<organism evidence="3 4">
    <name type="scientific">Kitasatospora cathayae</name>
    <dbReference type="NCBI Taxonomy" id="3004092"/>
    <lineage>
        <taxon>Bacteria</taxon>
        <taxon>Bacillati</taxon>
        <taxon>Actinomycetota</taxon>
        <taxon>Actinomycetes</taxon>
        <taxon>Kitasatosporales</taxon>
        <taxon>Streptomycetaceae</taxon>
        <taxon>Kitasatospora</taxon>
    </lineage>
</organism>
<sequence length="318" mass="32744">MTAYPIRALVTGALAASVAMCAASAAPAVDGPAARTAIPTLQQQTQTNLTQSMKGEAFANASYTLFAAQAQREGRPAVADLFRRTADVELGEHFTQEAALSGLVGGNEANLTDAITGEGYETTTMYPTFAQQAKAAGDTAAADLFTEIAKDEAAHQAAYQAALTALRNGKGTIPAPPAVNPVTVPAGKPKVTSAQTKANLDTAMHGEALAHAKYTLYAQHAQQSGNPALARLFTAVSNVELQEHFSGEAALAGTVGTTSQNLATAITGETYESQTMYPTFAQQAKAAGDTAAATLFQHNATDEAGHAQAFQTARKGLG</sequence>
<dbReference type="PANTHER" id="PTHR33746">
    <property type="entry name" value="RUBRERYTHRIN"/>
    <property type="match status" value="1"/>
</dbReference>
<dbReference type="RefSeq" id="WP_270140495.1">
    <property type="nucleotide sequence ID" value="NZ_CP115450.1"/>
</dbReference>
<keyword evidence="4" id="KW-1185">Reference proteome</keyword>